<dbReference type="AlphaFoldDB" id="X1BGQ0"/>
<organism evidence="1">
    <name type="scientific">marine sediment metagenome</name>
    <dbReference type="NCBI Taxonomy" id="412755"/>
    <lineage>
        <taxon>unclassified sequences</taxon>
        <taxon>metagenomes</taxon>
        <taxon>ecological metagenomes</taxon>
    </lineage>
</organism>
<dbReference type="EMBL" id="BART01019625">
    <property type="protein sequence ID" value="GAG94190.1"/>
    <property type="molecule type" value="Genomic_DNA"/>
</dbReference>
<sequence length="44" mass="5284">MWYWSPSDYKSANRKSGSIEYIRFKYGSDVIDRQENYELESGNI</sequence>
<name>X1BGQ0_9ZZZZ</name>
<comment type="caution">
    <text evidence="1">The sequence shown here is derived from an EMBL/GenBank/DDBJ whole genome shotgun (WGS) entry which is preliminary data.</text>
</comment>
<gene>
    <name evidence="1" type="ORF">S01H4_36670</name>
</gene>
<reference evidence="1" key="1">
    <citation type="journal article" date="2014" name="Front. Microbiol.">
        <title>High frequency of phylogenetically diverse reductive dehalogenase-homologous genes in deep subseafloor sedimentary metagenomes.</title>
        <authorList>
            <person name="Kawai M."/>
            <person name="Futagami T."/>
            <person name="Toyoda A."/>
            <person name="Takaki Y."/>
            <person name="Nishi S."/>
            <person name="Hori S."/>
            <person name="Arai W."/>
            <person name="Tsubouchi T."/>
            <person name="Morono Y."/>
            <person name="Uchiyama I."/>
            <person name="Ito T."/>
            <person name="Fujiyama A."/>
            <person name="Inagaki F."/>
            <person name="Takami H."/>
        </authorList>
    </citation>
    <scope>NUCLEOTIDE SEQUENCE</scope>
    <source>
        <strain evidence="1">Expedition CK06-06</strain>
    </source>
</reference>
<accession>X1BGQ0</accession>
<evidence type="ECO:0000313" key="1">
    <source>
        <dbReference type="EMBL" id="GAG94190.1"/>
    </source>
</evidence>
<proteinExistence type="predicted"/>
<protein>
    <submittedName>
        <fullName evidence="1">Uncharacterized protein</fullName>
    </submittedName>
</protein>